<proteinExistence type="inferred from homology"/>
<evidence type="ECO:0000256" key="1">
    <source>
        <dbReference type="ARBA" id="ARBA00004287"/>
    </source>
</evidence>
<dbReference type="OrthoDB" id="271164at2759"/>
<accession>A0A5N6Z480</accession>
<evidence type="ECO:0000313" key="14">
    <source>
        <dbReference type="EMBL" id="KAE8351923.1"/>
    </source>
</evidence>
<keyword evidence="11" id="KW-0175">Coiled coil</keyword>
<keyword evidence="6" id="KW-0963">Cytoplasm</keyword>
<evidence type="ECO:0000256" key="9">
    <source>
        <dbReference type="ARBA" id="ARBA00023034"/>
    </source>
</evidence>
<evidence type="ECO:0000259" key="13">
    <source>
        <dbReference type="PROSITE" id="PS50195"/>
    </source>
</evidence>
<reference evidence="15" key="1">
    <citation type="submission" date="2019-04" db="EMBL/GenBank/DDBJ databases">
        <title>Friends and foes A comparative genomics studyof 23 Aspergillus species from section Flavi.</title>
        <authorList>
            <consortium name="DOE Joint Genome Institute"/>
            <person name="Kjaerbolling I."/>
            <person name="Vesth T."/>
            <person name="Frisvad J.C."/>
            <person name="Nybo J.L."/>
            <person name="Theobald S."/>
            <person name="Kildgaard S."/>
            <person name="Isbrandt T."/>
            <person name="Kuo A."/>
            <person name="Sato A."/>
            <person name="Lyhne E.K."/>
            <person name="Kogle M.E."/>
            <person name="Wiebenga A."/>
            <person name="Kun R.S."/>
            <person name="Lubbers R.J."/>
            <person name="Makela M.R."/>
            <person name="Barry K."/>
            <person name="Chovatia M."/>
            <person name="Clum A."/>
            <person name="Daum C."/>
            <person name="Haridas S."/>
            <person name="He G."/>
            <person name="LaButti K."/>
            <person name="Lipzen A."/>
            <person name="Mondo S."/>
            <person name="Riley R."/>
            <person name="Salamov A."/>
            <person name="Simmons B.A."/>
            <person name="Magnuson J.K."/>
            <person name="Henrissat B."/>
            <person name="Mortensen U.H."/>
            <person name="Larsen T.O."/>
            <person name="Devries R.P."/>
            <person name="Grigoriev I.V."/>
            <person name="Machida M."/>
            <person name="Baker S.E."/>
            <person name="Andersen M.R."/>
        </authorList>
    </citation>
    <scope>NUCLEOTIDE SEQUENCE [LARGE SCALE GENOMIC DNA]</scope>
    <source>
        <strain evidence="15">CBS 553.77</strain>
    </source>
</reference>
<feature type="compositionally biased region" description="Low complexity" evidence="12">
    <location>
        <begin position="27"/>
        <end position="41"/>
    </location>
</feature>
<dbReference type="InterPro" id="IPR035803">
    <property type="entry name" value="BAR_Vps5"/>
</dbReference>
<dbReference type="FunFam" id="3.30.1520.10:FF:000013">
    <property type="entry name" value="Putative Sorting nexin 3"/>
    <property type="match status" value="1"/>
</dbReference>
<comment type="similarity">
    <text evidence="4">Belongs to the sorting nexin family.</text>
</comment>
<dbReference type="GO" id="GO:0005768">
    <property type="term" value="C:endosome"/>
    <property type="evidence" value="ECO:0007669"/>
    <property type="project" value="UniProtKB-ARBA"/>
</dbReference>
<feature type="region of interest" description="Disordered" evidence="12">
    <location>
        <begin position="1"/>
        <end position="155"/>
    </location>
</feature>
<feature type="coiled-coil region" evidence="11">
    <location>
        <begin position="449"/>
        <end position="476"/>
    </location>
</feature>
<dbReference type="SMART" id="SM00312">
    <property type="entry name" value="PX"/>
    <property type="match status" value="1"/>
</dbReference>
<dbReference type="CDD" id="cd07627">
    <property type="entry name" value="BAR_Vps5p"/>
    <property type="match status" value="1"/>
</dbReference>
<evidence type="ECO:0000256" key="10">
    <source>
        <dbReference type="ARBA" id="ARBA00023136"/>
    </source>
</evidence>
<dbReference type="EMBL" id="ML739149">
    <property type="protein sequence ID" value="KAE8351923.1"/>
    <property type="molecule type" value="Genomic_DNA"/>
</dbReference>
<gene>
    <name evidence="14" type="ORF">BDV28DRAFT_158313</name>
</gene>
<dbReference type="FunFam" id="1.20.1270.60:FF:000022">
    <property type="entry name" value="Sorting nexin 3 protein"/>
    <property type="match status" value="1"/>
</dbReference>
<dbReference type="GO" id="GO:0005794">
    <property type="term" value="C:Golgi apparatus"/>
    <property type="evidence" value="ECO:0007669"/>
    <property type="project" value="UniProtKB-SubCell"/>
</dbReference>
<dbReference type="Pfam" id="PF00787">
    <property type="entry name" value="PX"/>
    <property type="match status" value="1"/>
</dbReference>
<name>A0A5N6Z480_9EURO</name>
<evidence type="ECO:0000256" key="11">
    <source>
        <dbReference type="SAM" id="Coils"/>
    </source>
</evidence>
<dbReference type="InterPro" id="IPR027267">
    <property type="entry name" value="AH/BAR_dom_sf"/>
</dbReference>
<keyword evidence="5" id="KW-0813">Transport</keyword>
<evidence type="ECO:0000256" key="5">
    <source>
        <dbReference type="ARBA" id="ARBA00022448"/>
    </source>
</evidence>
<dbReference type="GO" id="GO:0005829">
    <property type="term" value="C:cytosol"/>
    <property type="evidence" value="ECO:0007669"/>
    <property type="project" value="GOC"/>
</dbReference>
<evidence type="ECO:0000256" key="2">
    <source>
        <dbReference type="ARBA" id="ARBA00004496"/>
    </source>
</evidence>
<evidence type="ECO:0000256" key="6">
    <source>
        <dbReference type="ARBA" id="ARBA00022490"/>
    </source>
</evidence>
<evidence type="ECO:0000256" key="7">
    <source>
        <dbReference type="ARBA" id="ARBA00022553"/>
    </source>
</evidence>
<feature type="compositionally biased region" description="Basic residues" evidence="12">
    <location>
        <begin position="42"/>
        <end position="51"/>
    </location>
</feature>
<organism evidence="14 15">
    <name type="scientific">Aspergillus coremiiformis</name>
    <dbReference type="NCBI Taxonomy" id="138285"/>
    <lineage>
        <taxon>Eukaryota</taxon>
        <taxon>Fungi</taxon>
        <taxon>Dikarya</taxon>
        <taxon>Ascomycota</taxon>
        <taxon>Pezizomycotina</taxon>
        <taxon>Eurotiomycetes</taxon>
        <taxon>Eurotiomycetidae</taxon>
        <taxon>Eurotiales</taxon>
        <taxon>Aspergillaceae</taxon>
        <taxon>Aspergillus</taxon>
        <taxon>Aspergillus subgen. Circumdati</taxon>
    </lineage>
</organism>
<dbReference type="InterPro" id="IPR015404">
    <property type="entry name" value="Vps5_C"/>
</dbReference>
<evidence type="ECO:0000256" key="12">
    <source>
        <dbReference type="SAM" id="MobiDB-lite"/>
    </source>
</evidence>
<dbReference type="Gene3D" id="3.30.1520.10">
    <property type="entry name" value="Phox-like domain"/>
    <property type="match status" value="1"/>
</dbReference>
<dbReference type="GO" id="GO:0015031">
    <property type="term" value="P:protein transport"/>
    <property type="evidence" value="ECO:0007669"/>
    <property type="project" value="UniProtKB-KW"/>
</dbReference>
<comment type="subcellular location">
    <subcellularLocation>
        <location evidence="2">Cytoplasm</location>
    </subcellularLocation>
    <subcellularLocation>
        <location evidence="3">Golgi apparatus</location>
    </subcellularLocation>
    <subcellularLocation>
        <location evidence="1">Membrane</location>
        <topology evidence="1">Peripheral membrane protein</topology>
        <orientation evidence="1">Cytoplasmic side</orientation>
    </subcellularLocation>
</comment>
<dbReference type="AlphaFoldDB" id="A0A5N6Z480"/>
<dbReference type="GO" id="GO:0042147">
    <property type="term" value="P:retrograde transport, endosome to Golgi"/>
    <property type="evidence" value="ECO:0007669"/>
    <property type="project" value="TreeGrafter"/>
</dbReference>
<keyword evidence="9" id="KW-0333">Golgi apparatus</keyword>
<dbReference type="GO" id="GO:0030904">
    <property type="term" value="C:retromer complex"/>
    <property type="evidence" value="ECO:0007669"/>
    <property type="project" value="UniProtKB-ARBA"/>
</dbReference>
<protein>
    <submittedName>
        <fullName evidence="14">Vps5 C terminal like-domain-containing protein</fullName>
    </submittedName>
</protein>
<keyword evidence="7" id="KW-0597">Phosphoprotein</keyword>
<keyword evidence="10" id="KW-0472">Membrane</keyword>
<dbReference type="PROSITE" id="PS50195">
    <property type="entry name" value="PX"/>
    <property type="match status" value="1"/>
</dbReference>
<feature type="domain" description="PX" evidence="13">
    <location>
        <begin position="161"/>
        <end position="277"/>
    </location>
</feature>
<dbReference type="Pfam" id="PF09325">
    <property type="entry name" value="Vps5"/>
    <property type="match status" value="1"/>
</dbReference>
<dbReference type="Proteomes" id="UP000327118">
    <property type="component" value="Unassembled WGS sequence"/>
</dbReference>
<dbReference type="PANTHER" id="PTHR10555">
    <property type="entry name" value="SORTING NEXIN"/>
    <property type="match status" value="1"/>
</dbReference>
<evidence type="ECO:0000256" key="8">
    <source>
        <dbReference type="ARBA" id="ARBA00022927"/>
    </source>
</evidence>
<dbReference type="Gene3D" id="1.20.1270.60">
    <property type="entry name" value="Arfaptin homology (AH) domain/BAR domain"/>
    <property type="match status" value="1"/>
</dbReference>
<dbReference type="InterPro" id="IPR001683">
    <property type="entry name" value="PX_dom"/>
</dbReference>
<evidence type="ECO:0000256" key="4">
    <source>
        <dbReference type="ARBA" id="ARBA00010883"/>
    </source>
</evidence>
<dbReference type="GO" id="GO:0045053">
    <property type="term" value="P:protein retention in Golgi apparatus"/>
    <property type="evidence" value="ECO:0007669"/>
    <property type="project" value="TreeGrafter"/>
</dbReference>
<dbReference type="PANTHER" id="PTHR10555:SF170">
    <property type="entry name" value="FI18122P1"/>
    <property type="match status" value="1"/>
</dbReference>
<evidence type="ECO:0000313" key="15">
    <source>
        <dbReference type="Proteomes" id="UP000327118"/>
    </source>
</evidence>
<evidence type="ECO:0000256" key="3">
    <source>
        <dbReference type="ARBA" id="ARBA00004555"/>
    </source>
</evidence>
<keyword evidence="15" id="KW-1185">Reference proteome</keyword>
<dbReference type="SUPFAM" id="SSF64268">
    <property type="entry name" value="PX domain"/>
    <property type="match status" value="1"/>
</dbReference>
<feature type="compositionally biased region" description="Low complexity" evidence="12">
    <location>
        <begin position="105"/>
        <end position="115"/>
    </location>
</feature>
<sequence>MDLVAGDSPWGDVPSQSTRSETEDATQEQSSQQPSSNISRSPVRRAPRGVRKISAQATKLEAVDNTLDPLGPLGDKADESSPTAIEQAPIPPQKEAFAGRNVRPTSSASQTSSATGMVDSVNLEEDGSGFRGPPPVQPPSDADSSKRLSEPSISVEKAAKPTFEITVGDPHKVGDLTSSHIVYQVRTKTTSKAYRQSEFTVSRRYRDFLWLYNSMHNNNPGVVVPPPPEKQAVGRFDTNFVESRRAALERMLNKIAAHPILQHDGDLKIFLESDTFNLDVKNKENREPDLGQTKGMFSSFGINVGGGSKFVEHDDWFHDRKIYLDALENQLKALMKSIDTVVAQRKGLAEAAGDFSASLHALAAVELSPALSSPLDGLSDLQLRIKELYERQAQQDVLTLGITIDEYLRLIGSVKTAFSQRQKAFHSWHAAESEMQKRKHTQEKLLRQGKTQQDRLNQVNADVADAERKVHQARLLFEDMGRLMRNELQRFEKEKVEDFKSGVETFLESAVEAQKELIELWETFLLQLDAGEEGNPFYASPAVGDAPTEPALEGHIEAATAEEEA</sequence>
<keyword evidence="8" id="KW-0653">Protein transport</keyword>
<dbReference type="SUPFAM" id="SSF103657">
    <property type="entry name" value="BAR/IMD domain-like"/>
    <property type="match status" value="1"/>
</dbReference>
<dbReference type="GO" id="GO:0035091">
    <property type="term" value="F:phosphatidylinositol binding"/>
    <property type="evidence" value="ECO:0007669"/>
    <property type="project" value="InterPro"/>
</dbReference>
<dbReference type="InterPro" id="IPR036871">
    <property type="entry name" value="PX_dom_sf"/>
</dbReference>